<dbReference type="AlphaFoldDB" id="A0A0M0EFQ1"/>
<gene>
    <name evidence="1" type="ORF">KOEU_24430</name>
</gene>
<dbReference type="RefSeq" id="WP_053323574.1">
    <property type="nucleotide sequence ID" value="NZ_LHUQ01000015.1"/>
</dbReference>
<evidence type="ECO:0000313" key="2">
    <source>
        <dbReference type="Proteomes" id="UP000037566"/>
    </source>
</evidence>
<organism evidence="1 2">
    <name type="scientific">Komagataeibacter europaeus</name>
    <name type="common">Gluconacetobacter europaeus</name>
    <dbReference type="NCBI Taxonomy" id="33995"/>
    <lineage>
        <taxon>Bacteria</taxon>
        <taxon>Pseudomonadati</taxon>
        <taxon>Pseudomonadota</taxon>
        <taxon>Alphaproteobacteria</taxon>
        <taxon>Acetobacterales</taxon>
        <taxon>Acetobacteraceae</taxon>
        <taxon>Komagataeibacter</taxon>
    </lineage>
</organism>
<evidence type="ECO:0008006" key="3">
    <source>
        <dbReference type="Google" id="ProtNLM"/>
    </source>
</evidence>
<sequence length="332" mass="36212">MNRYETKIARMAAGTDTRADFILADAKDADMAAGISAMGRNRTTDDLSPYRCREGYLDDIRAMLELDVVDIMLVSASTLETLVHEGAFNGSRVQPAIRANDTTDLWRGRGSPYTTQRSVPFRSASLAGAQTRLGLYSMTFNGDAEHDAHALECFRSFREDAQAHGFSYFLEVFNPNEGRIAQSDWGVFLNDMIVRALAGLRQAERPEFLKIPFNGAAALSELCAFDPRMVVGIMGGSSGTTRDCLELLHQAQACGARAALFGRKIVDADDPLLLIQVMRHVTDGDLLPEEATCFYHDALARKGRHAARPLGADRCITEGTLLDGPVSMGALG</sequence>
<dbReference type="SUPFAM" id="SSF51569">
    <property type="entry name" value="Aldolase"/>
    <property type="match status" value="1"/>
</dbReference>
<accession>A0A0M0EFQ1</accession>
<dbReference type="PATRIC" id="fig|33995.3.peg.2720"/>
<dbReference type="Gene3D" id="3.20.20.70">
    <property type="entry name" value="Aldolase class I"/>
    <property type="match status" value="1"/>
</dbReference>
<dbReference type="STRING" id="33995.KOEU_24430"/>
<reference evidence="1" key="1">
    <citation type="submission" date="2015-08" db="EMBL/GenBank/DDBJ databases">
        <title>Draft genome sequence of Komagataeibacter europaeus CECT 8546 a cellulose producer strain from vinegar produced by the traditional method.</title>
        <authorList>
            <person name="Poehlein A."/>
            <person name="Valera M.J."/>
            <person name="Haack F.S."/>
            <person name="Mas A."/>
            <person name="Daniel R."/>
            <person name="Streit W.R."/>
            <person name="Mateo E."/>
        </authorList>
    </citation>
    <scope>NUCLEOTIDE SEQUENCE [LARGE SCALE GENOMIC DNA]</scope>
    <source>
        <strain evidence="1">CECT 8546</strain>
    </source>
</reference>
<name>A0A0M0EFQ1_KOMEU</name>
<dbReference type="Proteomes" id="UP000037566">
    <property type="component" value="Unassembled WGS sequence"/>
</dbReference>
<proteinExistence type="predicted"/>
<comment type="caution">
    <text evidence="1">The sequence shown here is derived from an EMBL/GenBank/DDBJ whole genome shotgun (WGS) entry which is preliminary data.</text>
</comment>
<evidence type="ECO:0000313" key="1">
    <source>
        <dbReference type="EMBL" id="KON64092.1"/>
    </source>
</evidence>
<protein>
    <recommendedName>
        <fullName evidence="3">Fructose-bisphosphate aldolase</fullName>
    </recommendedName>
</protein>
<dbReference type="InterPro" id="IPR013785">
    <property type="entry name" value="Aldolase_TIM"/>
</dbReference>
<keyword evidence="2" id="KW-1185">Reference proteome</keyword>
<dbReference type="EMBL" id="LHUQ01000015">
    <property type="protein sequence ID" value="KON64092.1"/>
    <property type="molecule type" value="Genomic_DNA"/>
</dbReference>
<dbReference type="OrthoDB" id="236271at2"/>